<reference evidence="7 8" key="1">
    <citation type="submission" date="2019-05" db="EMBL/GenBank/DDBJ databases">
        <title>The compact genome of Giardia muris reveals important steps in the evolution of intestinal protozoan parasites.</title>
        <authorList>
            <person name="Xu F."/>
            <person name="Jimenez-Gonzalez A."/>
            <person name="Einarsson E."/>
            <person name="Astvaldsson A."/>
            <person name="Peirasmaki D."/>
            <person name="Eckmann L."/>
            <person name="Andersson J.O."/>
            <person name="Svard S.G."/>
            <person name="Jerlstrom-Hultqvist J."/>
        </authorList>
    </citation>
    <scope>NUCLEOTIDE SEQUENCE [LARGE SCALE GENOMIC DNA]</scope>
    <source>
        <strain evidence="7 8">Roberts-Thomson</strain>
    </source>
</reference>
<name>A0A4Z1T8K5_GIAMU</name>
<dbReference type="VEuPathDB" id="GiardiaDB:GMRT_15328"/>
<proteinExistence type="inferred from homology"/>
<dbReference type="Proteomes" id="UP000315496">
    <property type="component" value="Chromosome 2"/>
</dbReference>
<sequence length="507" mass="56765">MPFVRNGDNVLFHVKDDKTYINRVVANGTVELYRKRLPGAKFIGLPYSQWYYLQIEGSEPTIMRMPDVTVSSYSAVVDKDTGNSLDLLHGETRIAIADGDAFQQRETEFSRFKLVNRAVKRHLLAFTMELVEPYQLVKNAFRGKMPGNAMFLSPDNFGLLLQLSGVSRIPGFSRCLVYDDVNGYVAAGVAQRLALTDALSDPTTMECRSLKEGLQTLMEELTGKQIPLQERVRKAREYYAKLLAGLKIPPFPQELAVVTGKTTGNCIKSVLMECNILPFKVELEGSRPNISPFVAPLGAHRFASDETLSRLGYTLVDAPNDIVTRETTELWTPNAMYRALRHDHENWVSRRVKSLGIDLEPLFALLRDEQGGGLREYISQGEDSEEEELYFDSLIIATRSRPLPLVRLLTQFVRPAAPIVIFSSCGGALAELNSYVIRERCGILTSLYDNRALSFQVLPHRTRPAMLGESFGGYVMVYHAQVPTLDDGGVTRKAKDCATKKNRKVKG</sequence>
<evidence type="ECO:0000256" key="6">
    <source>
        <dbReference type="ARBA" id="ARBA00032319"/>
    </source>
</evidence>
<comment type="caution">
    <text evidence="7">The sequence shown here is derived from an EMBL/GenBank/DDBJ whole genome shotgun (WGS) entry which is preliminary data.</text>
</comment>
<evidence type="ECO:0000256" key="4">
    <source>
        <dbReference type="ARBA" id="ARBA00022694"/>
    </source>
</evidence>
<keyword evidence="4" id="KW-0819">tRNA processing</keyword>
<gene>
    <name evidence="7" type="ORF">GMRT_15328</name>
</gene>
<evidence type="ECO:0000256" key="5">
    <source>
        <dbReference type="ARBA" id="ARBA00023242"/>
    </source>
</evidence>
<dbReference type="GO" id="GO:0031515">
    <property type="term" value="C:tRNA (m1A) methyltransferase complex"/>
    <property type="evidence" value="ECO:0007669"/>
    <property type="project" value="InterPro"/>
</dbReference>
<keyword evidence="8" id="KW-1185">Reference proteome</keyword>
<comment type="subcellular location">
    <subcellularLocation>
        <location evidence="1">Nucleus</location>
    </subcellularLocation>
</comment>
<dbReference type="GO" id="GO:0030488">
    <property type="term" value="P:tRNA methylation"/>
    <property type="evidence" value="ECO:0007669"/>
    <property type="project" value="InterPro"/>
</dbReference>
<protein>
    <recommendedName>
        <fullName evidence="3">tRNA (adenine(58)-N(1))-methyltransferase non-catalytic subunit TRM6</fullName>
    </recommendedName>
    <alternativeName>
        <fullName evidence="6">tRNA(m1A58)-methyltransferase subunit TRM6</fullName>
    </alternativeName>
</protein>
<dbReference type="PANTHER" id="PTHR12945:SF0">
    <property type="entry name" value="TRNA (ADENINE(58)-N(1))-METHYLTRANSFERASE NON-CATALYTIC SUBUNIT TRM6"/>
    <property type="match status" value="1"/>
</dbReference>
<evidence type="ECO:0000256" key="1">
    <source>
        <dbReference type="ARBA" id="ARBA00004123"/>
    </source>
</evidence>
<keyword evidence="5" id="KW-0539">Nucleus</keyword>
<dbReference type="AlphaFoldDB" id="A0A4Z1T8K5"/>
<evidence type="ECO:0000256" key="2">
    <source>
        <dbReference type="ARBA" id="ARBA00008320"/>
    </source>
</evidence>
<evidence type="ECO:0000256" key="3">
    <source>
        <dbReference type="ARBA" id="ARBA00021704"/>
    </source>
</evidence>
<dbReference type="GO" id="GO:0005634">
    <property type="term" value="C:nucleus"/>
    <property type="evidence" value="ECO:0007669"/>
    <property type="project" value="UniProtKB-SubCell"/>
</dbReference>
<dbReference type="Pfam" id="PF04189">
    <property type="entry name" value="Gcd10p"/>
    <property type="match status" value="1"/>
</dbReference>
<dbReference type="OrthoDB" id="10254665at2759"/>
<dbReference type="EMBL" id="VDLU01000002">
    <property type="protein sequence ID" value="TNJ28909.1"/>
    <property type="molecule type" value="Genomic_DNA"/>
</dbReference>
<dbReference type="PANTHER" id="PTHR12945">
    <property type="entry name" value="TRANSLATION INITIATION FACTOR EIF3-RELATED"/>
    <property type="match status" value="1"/>
</dbReference>
<organism evidence="7 8">
    <name type="scientific">Giardia muris</name>
    <dbReference type="NCBI Taxonomy" id="5742"/>
    <lineage>
        <taxon>Eukaryota</taxon>
        <taxon>Metamonada</taxon>
        <taxon>Diplomonadida</taxon>
        <taxon>Hexamitidae</taxon>
        <taxon>Giardiinae</taxon>
        <taxon>Giardia</taxon>
    </lineage>
</organism>
<comment type="similarity">
    <text evidence="2">Belongs to the TRM6/GCD10 family.</text>
</comment>
<accession>A0A4Z1T8K5</accession>
<evidence type="ECO:0000313" key="8">
    <source>
        <dbReference type="Proteomes" id="UP000315496"/>
    </source>
</evidence>
<evidence type="ECO:0000313" key="7">
    <source>
        <dbReference type="EMBL" id="TNJ28909.1"/>
    </source>
</evidence>
<dbReference type="InterPro" id="IPR017423">
    <property type="entry name" value="TRM6"/>
</dbReference>